<dbReference type="Proteomes" id="UP000216442">
    <property type="component" value="Unassembled WGS sequence"/>
</dbReference>
<accession>A0A271LQT3</accession>
<dbReference type="AlphaFoldDB" id="A0A271LQT3"/>
<dbReference type="InterPro" id="IPR037165">
    <property type="entry name" value="AldOxase/xan_DH_Mopterin-bd_sf"/>
</dbReference>
<gene>
    <name evidence="1" type="ORF">CIT26_08020</name>
</gene>
<name>A0A271LQT3_9HYPH</name>
<comment type="caution">
    <text evidence="1">The sequence shown here is derived from an EMBL/GenBank/DDBJ whole genome shotgun (WGS) entry which is preliminary data.</text>
</comment>
<evidence type="ECO:0000313" key="1">
    <source>
        <dbReference type="EMBL" id="PAQ10532.1"/>
    </source>
</evidence>
<dbReference type="EMBL" id="NPKJ01000027">
    <property type="protein sequence ID" value="PAQ10532.1"/>
    <property type="molecule type" value="Genomic_DNA"/>
</dbReference>
<protein>
    <submittedName>
        <fullName evidence="1">Uncharacterized protein</fullName>
    </submittedName>
</protein>
<dbReference type="GO" id="GO:0016491">
    <property type="term" value="F:oxidoreductase activity"/>
    <property type="evidence" value="ECO:0007669"/>
    <property type="project" value="InterPro"/>
</dbReference>
<dbReference type="Gene3D" id="3.30.365.10">
    <property type="entry name" value="Aldehyde oxidase/xanthine dehydrogenase, molybdopterin binding domain"/>
    <property type="match status" value="1"/>
</dbReference>
<proteinExistence type="predicted"/>
<dbReference type="SUPFAM" id="SSF56003">
    <property type="entry name" value="Molybdenum cofactor-binding domain"/>
    <property type="match status" value="1"/>
</dbReference>
<reference evidence="1 2" key="1">
    <citation type="submission" date="2017-08" db="EMBL/GenBank/DDBJ databases">
        <title>Mesorhizobium wenxinae sp. nov., a novel rhizobial species isolated from root nodules of chickpea (Cicer arietinum L.).</title>
        <authorList>
            <person name="Zhang J."/>
        </authorList>
    </citation>
    <scope>NUCLEOTIDE SEQUENCE [LARGE SCALE GENOMIC DNA]</scope>
    <source>
        <strain evidence="1 2">SDW018</strain>
    </source>
</reference>
<sequence length="59" mass="6577">MHPGTIDVECPKRIRRSVIDNRNGRVTNANFAEYAVPVHADAPPVMDVIFVDKEDLSCP</sequence>
<evidence type="ECO:0000313" key="2">
    <source>
        <dbReference type="Proteomes" id="UP000216442"/>
    </source>
</evidence>
<keyword evidence="2" id="KW-1185">Reference proteome</keyword>
<organism evidence="1 2">
    <name type="scientific">Mesorhizobium temperatum</name>
    <dbReference type="NCBI Taxonomy" id="241416"/>
    <lineage>
        <taxon>Bacteria</taxon>
        <taxon>Pseudomonadati</taxon>
        <taxon>Pseudomonadota</taxon>
        <taxon>Alphaproteobacteria</taxon>
        <taxon>Hyphomicrobiales</taxon>
        <taxon>Phyllobacteriaceae</taxon>
        <taxon>Mesorhizobium</taxon>
    </lineage>
</organism>